<name>A0ABM3HSN1_9MYRT</name>
<dbReference type="RefSeq" id="XP_048139608.1">
    <property type="nucleotide sequence ID" value="XM_048283651.1"/>
</dbReference>
<feature type="chain" id="PRO_5046410749" evidence="1">
    <location>
        <begin position="29"/>
        <end position="192"/>
    </location>
</feature>
<evidence type="ECO:0000313" key="3">
    <source>
        <dbReference type="RefSeq" id="XP_048139608.1"/>
    </source>
</evidence>
<gene>
    <name evidence="3" type="primary">LOC125316167</name>
</gene>
<feature type="signal peptide" evidence="1">
    <location>
        <begin position="1"/>
        <end position="28"/>
    </location>
</feature>
<proteinExistence type="predicted"/>
<reference evidence="3" key="1">
    <citation type="submission" date="2025-08" db="UniProtKB">
        <authorList>
            <consortium name="RefSeq"/>
        </authorList>
    </citation>
    <scope>IDENTIFICATION</scope>
    <source>
        <tissue evidence="3">Leaf</tissue>
    </source>
</reference>
<keyword evidence="1" id="KW-0732">Signal</keyword>
<accession>A0ABM3HSN1</accession>
<dbReference type="Proteomes" id="UP000827889">
    <property type="component" value="Chromosome 8"/>
</dbReference>
<evidence type="ECO:0000256" key="1">
    <source>
        <dbReference type="SAM" id="SignalP"/>
    </source>
</evidence>
<organism evidence="2 3">
    <name type="scientific">Rhodamnia argentea</name>
    <dbReference type="NCBI Taxonomy" id="178133"/>
    <lineage>
        <taxon>Eukaryota</taxon>
        <taxon>Viridiplantae</taxon>
        <taxon>Streptophyta</taxon>
        <taxon>Embryophyta</taxon>
        <taxon>Tracheophyta</taxon>
        <taxon>Spermatophyta</taxon>
        <taxon>Magnoliopsida</taxon>
        <taxon>eudicotyledons</taxon>
        <taxon>Gunneridae</taxon>
        <taxon>Pentapetalae</taxon>
        <taxon>rosids</taxon>
        <taxon>malvids</taxon>
        <taxon>Myrtales</taxon>
        <taxon>Myrtaceae</taxon>
        <taxon>Myrtoideae</taxon>
        <taxon>Myrteae</taxon>
        <taxon>Australasian group</taxon>
        <taxon>Rhodamnia</taxon>
    </lineage>
</organism>
<keyword evidence="2" id="KW-1185">Reference proteome</keyword>
<evidence type="ECO:0000313" key="2">
    <source>
        <dbReference type="Proteomes" id="UP000827889"/>
    </source>
</evidence>
<protein>
    <submittedName>
        <fullName evidence="3">Uncharacterized protein LOC125316167 isoform X1</fullName>
    </submittedName>
</protein>
<sequence>MRFCFLMLIRQILLRQLILQYQVKLIMASGLSFAVGGSGSTQRRSGARQSIGESSNVKASYQHYPLVQLVWRCCYFSKSHMELVSSKMLKACNLCHTTVTRLQRTSGTHINLCSQRWFSASSSEILPSNLPWNQFLQKSGYCSRHQLLSSSRPVLQSFSLGNYYSPTLENDLYELTIGAYPCSSTSFLSNWI</sequence>
<dbReference type="GeneID" id="125316167"/>